<evidence type="ECO:0000313" key="2">
    <source>
        <dbReference type="Proteomes" id="UP000327085"/>
    </source>
</evidence>
<dbReference type="EMBL" id="CABIKO010000120">
    <property type="protein sequence ID" value="VVA27327.1"/>
    <property type="molecule type" value="Genomic_DNA"/>
</dbReference>
<gene>
    <name evidence="1" type="ORF">ALMOND_2B035664</name>
</gene>
<accession>A0A5E4FH91</accession>
<dbReference type="InParanoid" id="A0A5E4FH91"/>
<name>A0A5E4FH91_PRUDU</name>
<dbReference type="Proteomes" id="UP000327085">
    <property type="component" value="Chromosome 2"/>
</dbReference>
<evidence type="ECO:0000313" key="1">
    <source>
        <dbReference type="EMBL" id="VVA27327.1"/>
    </source>
</evidence>
<protein>
    <submittedName>
        <fullName evidence="1">Uncharacterized protein</fullName>
    </submittedName>
</protein>
<organism evidence="1 2">
    <name type="scientific">Prunus dulcis</name>
    <name type="common">Almond</name>
    <name type="synonym">Amygdalus dulcis</name>
    <dbReference type="NCBI Taxonomy" id="3755"/>
    <lineage>
        <taxon>Eukaryota</taxon>
        <taxon>Viridiplantae</taxon>
        <taxon>Streptophyta</taxon>
        <taxon>Embryophyta</taxon>
        <taxon>Tracheophyta</taxon>
        <taxon>Spermatophyta</taxon>
        <taxon>Magnoliopsida</taxon>
        <taxon>eudicotyledons</taxon>
        <taxon>Gunneridae</taxon>
        <taxon>Pentapetalae</taxon>
        <taxon>rosids</taxon>
        <taxon>fabids</taxon>
        <taxon>Rosales</taxon>
        <taxon>Rosaceae</taxon>
        <taxon>Amygdaloideae</taxon>
        <taxon>Amygdaleae</taxon>
        <taxon>Prunus</taxon>
    </lineage>
</organism>
<dbReference type="AlphaFoldDB" id="A0A5E4FH91"/>
<sequence length="144" mass="15855">MVQDNSFRTRLSKIEQTRIACHVAFICWNTWKTRCKAVIEGRLTSPIEVIYATSYAVSEFMAAKPASLDARLRSISTNQVNRTWSPPTAPKVKINMDAAWSASSKCGGIGLVSQDHLMSFHVAKACPCRVCSFAIVTSVPKCSL</sequence>
<reference evidence="2" key="1">
    <citation type="journal article" date="2020" name="Plant J.">
        <title>Transposons played a major role in the diversification between the closely related almond and peach genomes: results from the almond genome sequence.</title>
        <authorList>
            <person name="Alioto T."/>
            <person name="Alexiou K.G."/>
            <person name="Bardil A."/>
            <person name="Barteri F."/>
            <person name="Castanera R."/>
            <person name="Cruz F."/>
            <person name="Dhingra A."/>
            <person name="Duval H."/>
            <person name="Fernandez I Marti A."/>
            <person name="Frias L."/>
            <person name="Galan B."/>
            <person name="Garcia J.L."/>
            <person name="Howad W."/>
            <person name="Gomez-Garrido J."/>
            <person name="Gut M."/>
            <person name="Julca I."/>
            <person name="Morata J."/>
            <person name="Puigdomenech P."/>
            <person name="Ribeca P."/>
            <person name="Rubio Cabetas M.J."/>
            <person name="Vlasova A."/>
            <person name="Wirthensohn M."/>
            <person name="Garcia-Mas J."/>
            <person name="Gabaldon T."/>
            <person name="Casacuberta J.M."/>
            <person name="Arus P."/>
        </authorList>
    </citation>
    <scope>NUCLEOTIDE SEQUENCE [LARGE SCALE GENOMIC DNA]</scope>
    <source>
        <strain evidence="2">cv. Texas</strain>
    </source>
</reference>
<proteinExistence type="predicted"/>
<dbReference type="Gramene" id="VVA27327">
    <property type="protein sequence ID" value="VVA27327"/>
    <property type="gene ID" value="Prudul26B035664"/>
</dbReference>